<gene>
    <name evidence="1" type="ORF">DFH07DRAFT_785683</name>
</gene>
<proteinExistence type="predicted"/>
<dbReference type="Proteomes" id="UP001215280">
    <property type="component" value="Unassembled WGS sequence"/>
</dbReference>
<reference evidence="1" key="1">
    <citation type="submission" date="2023-03" db="EMBL/GenBank/DDBJ databases">
        <title>Massive genome expansion in bonnet fungi (Mycena s.s.) driven by repeated elements and novel gene families across ecological guilds.</title>
        <authorList>
            <consortium name="Lawrence Berkeley National Laboratory"/>
            <person name="Harder C.B."/>
            <person name="Miyauchi S."/>
            <person name="Viragh M."/>
            <person name="Kuo A."/>
            <person name="Thoen E."/>
            <person name="Andreopoulos B."/>
            <person name="Lu D."/>
            <person name="Skrede I."/>
            <person name="Drula E."/>
            <person name="Henrissat B."/>
            <person name="Morin E."/>
            <person name="Kohler A."/>
            <person name="Barry K."/>
            <person name="LaButti K."/>
            <person name="Morin E."/>
            <person name="Salamov A."/>
            <person name="Lipzen A."/>
            <person name="Mereny Z."/>
            <person name="Hegedus B."/>
            <person name="Baldrian P."/>
            <person name="Stursova M."/>
            <person name="Weitz H."/>
            <person name="Taylor A."/>
            <person name="Grigoriev I.V."/>
            <person name="Nagy L.G."/>
            <person name="Martin F."/>
            <person name="Kauserud H."/>
        </authorList>
    </citation>
    <scope>NUCLEOTIDE SEQUENCE</scope>
    <source>
        <strain evidence="1">CBHHK188m</strain>
    </source>
</reference>
<dbReference type="AlphaFoldDB" id="A0AAD7H928"/>
<keyword evidence="2" id="KW-1185">Reference proteome</keyword>
<accession>A0AAD7H928</accession>
<evidence type="ECO:0000313" key="2">
    <source>
        <dbReference type="Proteomes" id="UP001215280"/>
    </source>
</evidence>
<dbReference type="EMBL" id="JARJLG010000358">
    <property type="protein sequence ID" value="KAJ7715016.1"/>
    <property type="molecule type" value="Genomic_DNA"/>
</dbReference>
<protein>
    <submittedName>
        <fullName evidence="1">Uncharacterized protein</fullName>
    </submittedName>
</protein>
<evidence type="ECO:0000313" key="1">
    <source>
        <dbReference type="EMBL" id="KAJ7715016.1"/>
    </source>
</evidence>
<comment type="caution">
    <text evidence="1">The sequence shown here is derived from an EMBL/GenBank/DDBJ whole genome shotgun (WGS) entry which is preliminary data.</text>
</comment>
<organism evidence="1 2">
    <name type="scientific">Mycena maculata</name>
    <dbReference type="NCBI Taxonomy" id="230809"/>
    <lineage>
        <taxon>Eukaryota</taxon>
        <taxon>Fungi</taxon>
        <taxon>Dikarya</taxon>
        <taxon>Basidiomycota</taxon>
        <taxon>Agaricomycotina</taxon>
        <taxon>Agaricomycetes</taxon>
        <taxon>Agaricomycetidae</taxon>
        <taxon>Agaricales</taxon>
        <taxon>Marasmiineae</taxon>
        <taxon>Mycenaceae</taxon>
        <taxon>Mycena</taxon>
    </lineage>
</organism>
<sequence length="137" mass="15374">MQRLGIPSGKVIQSEKRALPWAQITHYQGDQFDHTGAHIIELAPNLLTFTLQTENVHFTPPFSHHMRHLDVHTGWRPLDRLKLPALERLCFSMQQHQNTGAVACLLERSGAPVTDLSITSLALTTGVSWITGFHSVF</sequence>
<name>A0AAD7H928_9AGAR</name>